<feature type="region of interest" description="Disordered" evidence="3">
    <location>
        <begin position="1"/>
        <end position="29"/>
    </location>
</feature>
<dbReference type="GO" id="GO:0031028">
    <property type="term" value="P:septation initiation signaling"/>
    <property type="evidence" value="ECO:0007669"/>
    <property type="project" value="TreeGrafter"/>
</dbReference>
<proteinExistence type="predicted"/>
<dbReference type="OMA" id="ACKRIRM"/>
<dbReference type="InterPro" id="IPR003591">
    <property type="entry name" value="Leu-rich_rpt_typical-subtyp"/>
</dbReference>
<feature type="region of interest" description="Disordered" evidence="3">
    <location>
        <begin position="278"/>
        <end position="320"/>
    </location>
</feature>
<dbReference type="PROSITE" id="PS51450">
    <property type="entry name" value="LRR"/>
    <property type="match status" value="3"/>
</dbReference>
<dbReference type="GO" id="GO:1902412">
    <property type="term" value="P:regulation of mitotic cytokinesis"/>
    <property type="evidence" value="ECO:0007669"/>
    <property type="project" value="TreeGrafter"/>
</dbReference>
<dbReference type="VEuPathDB" id="FungiDB:MGL_0274"/>
<dbReference type="GeneID" id="5856805"/>
<feature type="region of interest" description="Disordered" evidence="3">
    <location>
        <begin position="58"/>
        <end position="130"/>
    </location>
</feature>
<name>A8PSK6_MALGO</name>
<dbReference type="SMART" id="SM00369">
    <property type="entry name" value="LRR_TYP"/>
    <property type="match status" value="4"/>
</dbReference>
<evidence type="ECO:0000256" key="2">
    <source>
        <dbReference type="ARBA" id="ARBA00022737"/>
    </source>
</evidence>
<accession>A8PSK6</accession>
<sequence length="862" mass="95750">MSDVASDNGTVVHRSDVSTLPPMFQPAWKATPARGQDRLNAIGGDMFSPMKLQQMFLTPSLSSAREKEKEESSPLHTYGGDELDAAPPTRKEFTFRARQLPSSTPMPSRSSSKGTSRTTPSTPGGPHVPLRFIHVPFDSYLAEECSREASRDDEEGSSSPTLSASGSSSSLQDLRQNKRLRVASHETSSGQRLARFPLSYKSENIQPTPARPASGSFPRSILKGAGSIGETPRTHASRSISFVDQKHPRSTEASYSSAQAARLDRMLEELEHMNLTRSLSTYVPGPAPESKPDTASSRVPVQASLRSPTEPIPVRTKSLQPSRSLSALISDEPSQHHSTASFRITRDKLVEILTDAAPWAPDWQSLKRIDLRARHLESCIGLSEHLPQVEEVWIDHNQVSFTMGVPSCVRVLTASHNLMSELTSFEHLKQLQFLDVCFNEFASLMPFSHLPRLRELRVDHNKITDLRGLEQCTSLKHFSIAHNELSGRVDLSRMCWPAIQSLVVSHNRISSLVGLGHLDALQELHAEANELTDISIEHRMPQLRVLRLSDNNDFTELDVGRMPCIRTLYADRCSLASIGALGSAHTLRHLSLRQQSVRVCLPLPAPTQLERLYFAGNAIRSKPVFHAHMPDMVYLELAGCQLDQVSTELQLQTPALRSLNLDHNWLSTIPSLAHWHRLKRLSLVACRISTLECIVQGIRGLSELCVVDTRSNPCTLSLYPPMVLPLHAPDRMNGPPVPHPAIVQPDAAKAVEQQAQTRLRAAQALAERSQFHKRTMLLPPEPAAEAAFIEPEHAMDSARTAALFRAIDERFQCTLPMHVLQKRQVYRGLCGMACAPLTWLDGLEISDADVHRAERQLKLLDR</sequence>
<feature type="compositionally biased region" description="Basic and acidic residues" evidence="3">
    <location>
        <begin position="64"/>
        <end position="73"/>
    </location>
</feature>
<dbReference type="OrthoDB" id="7451790at2759"/>
<dbReference type="InParanoid" id="A8PSK6"/>
<dbReference type="Proteomes" id="UP000008837">
    <property type="component" value="Unassembled WGS sequence"/>
</dbReference>
<dbReference type="RefSeq" id="XP_001732499.1">
    <property type="nucleotide sequence ID" value="XM_001732447.1"/>
</dbReference>
<gene>
    <name evidence="4" type="ORF">MGL_0274</name>
</gene>
<evidence type="ECO:0000256" key="1">
    <source>
        <dbReference type="ARBA" id="ARBA00022614"/>
    </source>
</evidence>
<dbReference type="GO" id="GO:0061499">
    <property type="term" value="C:outer plaque of mitotic spindle pole body"/>
    <property type="evidence" value="ECO:0007669"/>
    <property type="project" value="TreeGrafter"/>
</dbReference>
<feature type="compositionally biased region" description="Low complexity" evidence="3">
    <location>
        <begin position="157"/>
        <end position="170"/>
    </location>
</feature>
<evidence type="ECO:0000313" key="4">
    <source>
        <dbReference type="EMBL" id="EDP45285.1"/>
    </source>
</evidence>
<comment type="caution">
    <text evidence="4">The sequence shown here is derived from an EMBL/GenBank/DDBJ whole genome shotgun (WGS) entry which is preliminary data.</text>
</comment>
<organism evidence="4 5">
    <name type="scientific">Malassezia globosa (strain ATCC MYA-4612 / CBS 7966)</name>
    <name type="common">Dandruff-associated fungus</name>
    <dbReference type="NCBI Taxonomy" id="425265"/>
    <lineage>
        <taxon>Eukaryota</taxon>
        <taxon>Fungi</taxon>
        <taxon>Dikarya</taxon>
        <taxon>Basidiomycota</taxon>
        <taxon>Ustilaginomycotina</taxon>
        <taxon>Malasseziomycetes</taxon>
        <taxon>Malasseziales</taxon>
        <taxon>Malasseziaceae</taxon>
        <taxon>Malassezia</taxon>
    </lineage>
</organism>
<dbReference type="InterPro" id="IPR032675">
    <property type="entry name" value="LRR_dom_sf"/>
</dbReference>
<dbReference type="SUPFAM" id="SSF52058">
    <property type="entry name" value="L domain-like"/>
    <property type="match status" value="1"/>
</dbReference>
<keyword evidence="2" id="KW-0677">Repeat</keyword>
<feature type="compositionally biased region" description="Polar residues" evidence="3">
    <location>
        <begin position="293"/>
        <end position="307"/>
    </location>
</feature>
<dbReference type="EMBL" id="AAYY01000001">
    <property type="protein sequence ID" value="EDP45285.1"/>
    <property type="molecule type" value="Genomic_DNA"/>
</dbReference>
<keyword evidence="5" id="KW-1185">Reference proteome</keyword>
<feature type="compositionally biased region" description="Low complexity" evidence="3">
    <location>
        <begin position="101"/>
        <end position="125"/>
    </location>
</feature>
<evidence type="ECO:0000313" key="5">
    <source>
        <dbReference type="Proteomes" id="UP000008837"/>
    </source>
</evidence>
<dbReference type="KEGG" id="mgl:MGL_0274"/>
<dbReference type="InterPro" id="IPR001611">
    <property type="entry name" value="Leu-rich_rpt"/>
</dbReference>
<dbReference type="InterPro" id="IPR052574">
    <property type="entry name" value="CDIRP"/>
</dbReference>
<dbReference type="PANTHER" id="PTHR47566">
    <property type="match status" value="1"/>
</dbReference>
<protein>
    <submittedName>
        <fullName evidence="4">Uncharacterized protein</fullName>
    </submittedName>
</protein>
<dbReference type="Gene3D" id="3.80.10.10">
    <property type="entry name" value="Ribonuclease Inhibitor"/>
    <property type="match status" value="1"/>
</dbReference>
<dbReference type="AlphaFoldDB" id="A8PSK6"/>
<evidence type="ECO:0000256" key="3">
    <source>
        <dbReference type="SAM" id="MobiDB-lite"/>
    </source>
</evidence>
<keyword evidence="1" id="KW-0433">Leucine-rich repeat</keyword>
<dbReference type="STRING" id="425265.A8PSK6"/>
<reference evidence="4 5" key="1">
    <citation type="journal article" date="2007" name="Proc. Natl. Acad. Sci. U.S.A.">
        <title>Dandruff-associated Malassezia genomes reveal convergent and divergent virulence traits shared with plant and human fungal pathogens.</title>
        <authorList>
            <person name="Xu J."/>
            <person name="Saunders C.W."/>
            <person name="Hu P."/>
            <person name="Grant R.A."/>
            <person name="Boekhout T."/>
            <person name="Kuramae E.E."/>
            <person name="Kronstad J.W."/>
            <person name="Deangelis Y.M."/>
            <person name="Reeder N.L."/>
            <person name="Johnstone K.R."/>
            <person name="Leland M."/>
            <person name="Fieno A.M."/>
            <person name="Begley W.M."/>
            <person name="Sun Y."/>
            <person name="Lacey M.P."/>
            <person name="Chaudhary T."/>
            <person name="Keough T."/>
            <person name="Chu L."/>
            <person name="Sears R."/>
            <person name="Yuan B."/>
            <person name="Dawson T.L.Jr."/>
        </authorList>
    </citation>
    <scope>NUCLEOTIDE SEQUENCE [LARGE SCALE GENOMIC DNA]</scope>
    <source>
        <strain evidence="5">ATCC MYA-4612 / CBS 7966</strain>
    </source>
</reference>
<feature type="region of interest" description="Disordered" evidence="3">
    <location>
        <begin position="144"/>
        <end position="258"/>
    </location>
</feature>
<dbReference type="GO" id="GO:0035591">
    <property type="term" value="F:signaling adaptor activity"/>
    <property type="evidence" value="ECO:0007669"/>
    <property type="project" value="TreeGrafter"/>
</dbReference>
<dbReference type="PANTHER" id="PTHR47566:SF1">
    <property type="entry name" value="PROTEIN NUD1"/>
    <property type="match status" value="1"/>
</dbReference>